<feature type="domain" description="O-antigen ligase-related" evidence="6">
    <location>
        <begin position="174"/>
        <end position="332"/>
    </location>
</feature>
<evidence type="ECO:0000256" key="4">
    <source>
        <dbReference type="ARBA" id="ARBA00023136"/>
    </source>
</evidence>
<dbReference type="InterPro" id="IPR051533">
    <property type="entry name" value="WaaL-like"/>
</dbReference>
<evidence type="ECO:0000256" key="2">
    <source>
        <dbReference type="ARBA" id="ARBA00022692"/>
    </source>
</evidence>
<proteinExistence type="predicted"/>
<keyword evidence="4 5" id="KW-0472">Membrane</keyword>
<feature type="transmembrane region" description="Helical" evidence="5">
    <location>
        <begin position="104"/>
        <end position="126"/>
    </location>
</feature>
<dbReference type="GO" id="GO:0016874">
    <property type="term" value="F:ligase activity"/>
    <property type="evidence" value="ECO:0007669"/>
    <property type="project" value="UniProtKB-KW"/>
</dbReference>
<dbReference type="PANTHER" id="PTHR37422:SF13">
    <property type="entry name" value="LIPOPOLYSACCHARIDE BIOSYNTHESIS PROTEIN PA4999-RELATED"/>
    <property type="match status" value="1"/>
</dbReference>
<keyword evidence="2 5" id="KW-0812">Transmembrane</keyword>
<feature type="transmembrane region" description="Helical" evidence="5">
    <location>
        <begin position="319"/>
        <end position="339"/>
    </location>
</feature>
<evidence type="ECO:0000313" key="8">
    <source>
        <dbReference type="Proteomes" id="UP000183926"/>
    </source>
</evidence>
<feature type="transmembrane region" description="Helical" evidence="5">
    <location>
        <begin position="348"/>
        <end position="367"/>
    </location>
</feature>
<dbReference type="AlphaFoldDB" id="A0A1I7HTW5"/>
<dbReference type="GO" id="GO:0016020">
    <property type="term" value="C:membrane"/>
    <property type="evidence" value="ECO:0007669"/>
    <property type="project" value="UniProtKB-SubCell"/>
</dbReference>
<reference evidence="7 8" key="1">
    <citation type="submission" date="2016-10" db="EMBL/GenBank/DDBJ databases">
        <authorList>
            <person name="de Groot N.N."/>
        </authorList>
    </citation>
    <scope>NUCLEOTIDE SEQUENCE [LARGE SCALE GENOMIC DNA]</scope>
    <source>
        <strain evidence="7 8">Nm24</strain>
    </source>
</reference>
<keyword evidence="7" id="KW-0436">Ligase</keyword>
<evidence type="ECO:0000256" key="5">
    <source>
        <dbReference type="SAM" id="Phobius"/>
    </source>
</evidence>
<feature type="transmembrane region" description="Helical" evidence="5">
    <location>
        <begin position="167"/>
        <end position="183"/>
    </location>
</feature>
<evidence type="ECO:0000259" key="6">
    <source>
        <dbReference type="Pfam" id="PF04932"/>
    </source>
</evidence>
<dbReference type="Proteomes" id="UP000183926">
    <property type="component" value="Unassembled WGS sequence"/>
</dbReference>
<dbReference type="Pfam" id="PF04932">
    <property type="entry name" value="Wzy_C"/>
    <property type="match status" value="1"/>
</dbReference>
<gene>
    <name evidence="7" type="ORF">SAMN05216339_10621</name>
</gene>
<keyword evidence="3 5" id="KW-1133">Transmembrane helix</keyword>
<comment type="subcellular location">
    <subcellularLocation>
        <location evidence="1">Membrane</location>
        <topology evidence="1">Multi-pass membrane protein</topology>
    </subcellularLocation>
</comment>
<organism evidence="7 8">
    <name type="scientific">Nitrosomonas eutropha</name>
    <dbReference type="NCBI Taxonomy" id="916"/>
    <lineage>
        <taxon>Bacteria</taxon>
        <taxon>Pseudomonadati</taxon>
        <taxon>Pseudomonadota</taxon>
        <taxon>Betaproteobacteria</taxon>
        <taxon>Nitrosomonadales</taxon>
        <taxon>Nitrosomonadaceae</taxon>
        <taxon>Nitrosomonas</taxon>
    </lineage>
</organism>
<dbReference type="InterPro" id="IPR007016">
    <property type="entry name" value="O-antigen_ligase-rel_domated"/>
</dbReference>
<evidence type="ECO:0000313" key="7">
    <source>
        <dbReference type="EMBL" id="SFU64184.1"/>
    </source>
</evidence>
<dbReference type="PANTHER" id="PTHR37422">
    <property type="entry name" value="TEICHURONIC ACID BIOSYNTHESIS PROTEIN TUAE"/>
    <property type="match status" value="1"/>
</dbReference>
<feature type="transmembrane region" description="Helical" evidence="5">
    <location>
        <begin position="49"/>
        <end position="69"/>
    </location>
</feature>
<feature type="transmembrane region" description="Helical" evidence="5">
    <location>
        <begin position="189"/>
        <end position="206"/>
    </location>
</feature>
<sequence length="416" mass="47221">MSWRELLVRFALVFFCFALWPKGFIYWGVGLLVFVWLLDGGLSRFFDLVKEPLALGILVFCGVWVIGLLWSDPAVAFQDRWKKYFLLLTFLPLYSLLNKERLPWAIGGLASSYSVMVVLGGYNWLIQDMQGIPLFGMLYLHYSAALGIGVILAVFGGWVALDRGGRFLAVLLWLMALLLFLQFNQSSRGFLLATLLALLLMVVLRYRSERKMLVGGLVSMMIIAALFAVNSDVFHERAQQVSADLQSFQQGDYQTSVSYRLAIWDIGLHGIAERPLLGHGSGMAKQYLKDGYVTYKQGIYRNLSEFHEARHFHNELIEIGVHLGLLGILVFVFLLWCWFKTFRQSRMTLLGSAIVCFIFLSGLTDTFLITNRIPPFLLVVTAIAVCWQRYEGSLDLIDQKNPQIKDGIRKVSSIAR</sequence>
<evidence type="ECO:0000256" key="3">
    <source>
        <dbReference type="ARBA" id="ARBA00022989"/>
    </source>
</evidence>
<feature type="transmembrane region" description="Helical" evidence="5">
    <location>
        <begin position="138"/>
        <end position="160"/>
    </location>
</feature>
<evidence type="ECO:0000256" key="1">
    <source>
        <dbReference type="ARBA" id="ARBA00004141"/>
    </source>
</evidence>
<feature type="transmembrane region" description="Helical" evidence="5">
    <location>
        <begin position="213"/>
        <end position="229"/>
    </location>
</feature>
<name>A0A1I7HTW5_9PROT</name>
<accession>A0A1I7HTW5</accession>
<dbReference type="EMBL" id="FPBL01000006">
    <property type="protein sequence ID" value="SFU64184.1"/>
    <property type="molecule type" value="Genomic_DNA"/>
</dbReference>
<dbReference type="RefSeq" id="WP_256214853.1">
    <property type="nucleotide sequence ID" value="NZ_FPBL01000006.1"/>
</dbReference>
<protein>
    <submittedName>
        <fullName evidence="7">O-antigen ligase</fullName>
    </submittedName>
</protein>
<feature type="transmembrane region" description="Helical" evidence="5">
    <location>
        <begin position="12"/>
        <end position="37"/>
    </location>
</feature>